<comment type="caution">
    <text evidence="2">The sequence shown here is derived from an EMBL/GenBank/DDBJ whole genome shotgun (WGS) entry which is preliminary data.</text>
</comment>
<protein>
    <submittedName>
        <fullName evidence="2">Uncharacterized protein</fullName>
    </submittedName>
</protein>
<accession>A0AAU9J7J3</accession>
<dbReference type="EMBL" id="CAJZBQ010000035">
    <property type="protein sequence ID" value="CAG9324159.1"/>
    <property type="molecule type" value="Genomic_DNA"/>
</dbReference>
<evidence type="ECO:0000313" key="2">
    <source>
        <dbReference type="EMBL" id="CAG9324159.1"/>
    </source>
</evidence>
<organism evidence="2 3">
    <name type="scientific">Blepharisma stoltei</name>
    <dbReference type="NCBI Taxonomy" id="1481888"/>
    <lineage>
        <taxon>Eukaryota</taxon>
        <taxon>Sar</taxon>
        <taxon>Alveolata</taxon>
        <taxon>Ciliophora</taxon>
        <taxon>Postciliodesmatophora</taxon>
        <taxon>Heterotrichea</taxon>
        <taxon>Heterotrichida</taxon>
        <taxon>Blepharismidae</taxon>
        <taxon>Blepharisma</taxon>
    </lineage>
</organism>
<proteinExistence type="predicted"/>
<keyword evidence="1" id="KW-0812">Transmembrane</keyword>
<dbReference type="AlphaFoldDB" id="A0AAU9J7J3"/>
<reference evidence="2" key="1">
    <citation type="submission" date="2021-09" db="EMBL/GenBank/DDBJ databases">
        <authorList>
            <consortium name="AG Swart"/>
            <person name="Singh M."/>
            <person name="Singh A."/>
            <person name="Seah K."/>
            <person name="Emmerich C."/>
        </authorList>
    </citation>
    <scope>NUCLEOTIDE SEQUENCE</scope>
    <source>
        <strain evidence="2">ATCC30299</strain>
    </source>
</reference>
<name>A0AAU9J7J3_9CILI</name>
<keyword evidence="1" id="KW-0472">Membrane</keyword>
<gene>
    <name evidence="2" type="ORF">BSTOLATCC_MIC35180</name>
</gene>
<evidence type="ECO:0000313" key="3">
    <source>
        <dbReference type="Proteomes" id="UP001162131"/>
    </source>
</evidence>
<dbReference type="Proteomes" id="UP001162131">
    <property type="component" value="Unassembled WGS sequence"/>
</dbReference>
<keyword evidence="1" id="KW-1133">Transmembrane helix</keyword>
<feature type="transmembrane region" description="Helical" evidence="1">
    <location>
        <begin position="31"/>
        <end position="56"/>
    </location>
</feature>
<evidence type="ECO:0000256" key="1">
    <source>
        <dbReference type="SAM" id="Phobius"/>
    </source>
</evidence>
<keyword evidence="3" id="KW-1185">Reference proteome</keyword>
<sequence>MCKLAEVNPSVNSPSYVPIPENSCNDNYAPLYILVVVLFIGLLLAPTMAIIDKLVLLHLLKPLRMHLLGPQHLILLDQL</sequence>